<dbReference type="Pfam" id="PF01704">
    <property type="entry name" value="UDPGP"/>
    <property type="match status" value="1"/>
</dbReference>
<dbReference type="Gene3D" id="3.90.550.10">
    <property type="entry name" value="Spore Coat Polysaccharide Biosynthesis Protein SpsA, Chain A"/>
    <property type="match status" value="1"/>
</dbReference>
<comment type="caution">
    <text evidence="3">The sequence shown here is derived from an EMBL/GenBank/DDBJ whole genome shotgun (WGS) entry which is preliminary data.</text>
</comment>
<proteinExistence type="predicted"/>
<protein>
    <submittedName>
        <fullName evidence="3">UTP--glucose-1-phosphate uridylyltransferase</fullName>
        <ecNumber evidence="3">2.7.7.9</ecNumber>
    </submittedName>
</protein>
<name>A0AAJ1IK24_9SPIO</name>
<evidence type="ECO:0000313" key="4">
    <source>
        <dbReference type="Proteomes" id="UP001221217"/>
    </source>
</evidence>
<dbReference type="SUPFAM" id="SSF53448">
    <property type="entry name" value="Nucleotide-diphospho-sugar transferases"/>
    <property type="match status" value="1"/>
</dbReference>
<dbReference type="Proteomes" id="UP001221217">
    <property type="component" value="Unassembled WGS sequence"/>
</dbReference>
<sequence>MDNKYIDLNLSEDILHNFNNGMYDNVVPVEVEDIPGIDGNDIIDRANMKSWSCDLNEACDNLRKVNPELREYLFGTVYGKVSTLGGSKTLTLDVEDLKKIGVQLYPYIAYGILNGGSATSYVDGKKNEALNPQLMRLYNSLFEKSSKKAAGKAKGITPAFTNPDGTGGPSFIELKLRALLIENLRYRINIDGENELFSGDSEDKKNDALFPMFQMTSVYNDKQIAGKLSEYGKDPLIAELISATGVDITRVLTGIQPMLAAFTHSKVGKPKQFFTNAWGRDGEMLPIPGGHGQNFIILSEIYQYLYRDLGKRFVYLGNVDNIGNMPDPVSIALTALSGRDASFEFAFRTPVDVKGGILVRDQHGMLNCADIGPAVSREEVDRQEASGKKILYNCATGLFNLEYLTNNLDLIIKNLPMRITDQNKDAGMYSQAEQVTWEIIGMIEKPLILGVNKYDRYLAAKLLLESLMTSGLMLNHEDYPSHEDPSKDFKLTAGLLNEGLKKNLESVYGMKETEEGWKALSIDELRKTLKG</sequence>
<dbReference type="InterPro" id="IPR029044">
    <property type="entry name" value="Nucleotide-diphossugar_trans"/>
</dbReference>
<keyword evidence="2 3" id="KW-0548">Nucleotidyltransferase</keyword>
<keyword evidence="1 3" id="KW-0808">Transferase</keyword>
<evidence type="ECO:0000256" key="1">
    <source>
        <dbReference type="ARBA" id="ARBA00022679"/>
    </source>
</evidence>
<dbReference type="AlphaFoldDB" id="A0AAJ1IK24"/>
<dbReference type="EMBL" id="JAQQAL010000028">
    <property type="protein sequence ID" value="MDC7227556.1"/>
    <property type="molecule type" value="Genomic_DNA"/>
</dbReference>
<dbReference type="InterPro" id="IPR002618">
    <property type="entry name" value="UDPGP_fam"/>
</dbReference>
<gene>
    <name evidence="3" type="ORF">PQJ61_12395</name>
</gene>
<organism evidence="3 4">
    <name type="scientific">Candidatus Thalassospirochaeta sargassi</name>
    <dbReference type="NCBI Taxonomy" id="3119039"/>
    <lineage>
        <taxon>Bacteria</taxon>
        <taxon>Pseudomonadati</taxon>
        <taxon>Spirochaetota</taxon>
        <taxon>Spirochaetia</taxon>
        <taxon>Spirochaetales</taxon>
        <taxon>Spirochaetaceae</taxon>
        <taxon>Candidatus Thalassospirochaeta</taxon>
    </lineage>
</organism>
<reference evidence="3 4" key="1">
    <citation type="submission" date="2022-12" db="EMBL/GenBank/DDBJ databases">
        <title>Metagenome assembled genome from gulf of manar.</title>
        <authorList>
            <person name="Kohli P."/>
            <person name="Pk S."/>
            <person name="Venkata Ramana C."/>
            <person name="Sasikala C."/>
        </authorList>
    </citation>
    <scope>NUCLEOTIDE SEQUENCE [LARGE SCALE GENOMIC DNA]</scope>
    <source>
        <strain evidence="3">JB008</strain>
    </source>
</reference>
<evidence type="ECO:0000256" key="2">
    <source>
        <dbReference type="ARBA" id="ARBA00022695"/>
    </source>
</evidence>
<dbReference type="EC" id="2.7.7.9" evidence="3"/>
<evidence type="ECO:0000313" key="3">
    <source>
        <dbReference type="EMBL" id="MDC7227556.1"/>
    </source>
</evidence>
<dbReference type="GO" id="GO:0003983">
    <property type="term" value="F:UTP:glucose-1-phosphate uridylyltransferase activity"/>
    <property type="evidence" value="ECO:0007669"/>
    <property type="project" value="UniProtKB-EC"/>
</dbReference>
<accession>A0AAJ1IK24</accession>